<keyword evidence="2" id="KW-0614">Plasmid</keyword>
<gene>
    <name evidence="2" type="ORF">CT19425_MP50284</name>
</gene>
<dbReference type="AlphaFoldDB" id="A0A375IMB5"/>
<organism evidence="2 3">
    <name type="scientific">Cupriavidus taiwanensis</name>
    <dbReference type="NCBI Taxonomy" id="164546"/>
    <lineage>
        <taxon>Bacteria</taxon>
        <taxon>Pseudomonadati</taxon>
        <taxon>Pseudomonadota</taxon>
        <taxon>Betaproteobacteria</taxon>
        <taxon>Burkholderiales</taxon>
        <taxon>Burkholderiaceae</taxon>
        <taxon>Cupriavidus</taxon>
    </lineage>
</organism>
<geneLocation type="plasmid" evidence="2">
    <name>II</name>
</geneLocation>
<evidence type="ECO:0000313" key="2">
    <source>
        <dbReference type="EMBL" id="SPK75248.1"/>
    </source>
</evidence>
<evidence type="ECO:0000313" key="3">
    <source>
        <dbReference type="Proteomes" id="UP000255505"/>
    </source>
</evidence>
<dbReference type="Proteomes" id="UP000255505">
    <property type="component" value="Plasmid II"/>
</dbReference>
<feature type="compositionally biased region" description="Basic residues" evidence="1">
    <location>
        <begin position="22"/>
        <end position="34"/>
    </location>
</feature>
<proteinExistence type="predicted"/>
<protein>
    <submittedName>
        <fullName evidence="2">Uncharacterized protein</fullName>
    </submittedName>
</protein>
<feature type="region of interest" description="Disordered" evidence="1">
    <location>
        <begin position="1"/>
        <end position="34"/>
    </location>
</feature>
<name>A0A375IMB5_9BURK</name>
<dbReference type="EMBL" id="LT991977">
    <property type="protein sequence ID" value="SPK75248.1"/>
    <property type="molecule type" value="Genomic_DNA"/>
</dbReference>
<accession>A0A375IMB5</accession>
<sequence length="99" mass="11124">MRKGPWQGSRKSVDVMPGARPAARRGGRRRGGMRRLRHEAAAVEFCRIAMSALLRVAGAGWQESRGIWHLPGPRRVIKIPAWSCTAQHGPEPWHCAERH</sequence>
<reference evidence="2 3" key="1">
    <citation type="submission" date="2018-01" db="EMBL/GenBank/DDBJ databases">
        <authorList>
            <person name="Gaut B.S."/>
            <person name="Morton B.R."/>
            <person name="Clegg M.T."/>
            <person name="Duvall M.R."/>
        </authorList>
    </citation>
    <scope>NUCLEOTIDE SEQUENCE [LARGE SCALE GENOMIC DNA]</scope>
    <source>
        <strain evidence="2">Cupriavidus taiwanensis LMG 19425</strain>
        <plasmid evidence="3">Plasmid ii</plasmid>
    </source>
</reference>
<evidence type="ECO:0000256" key="1">
    <source>
        <dbReference type="SAM" id="MobiDB-lite"/>
    </source>
</evidence>